<dbReference type="InterPro" id="IPR003137">
    <property type="entry name" value="PA_domain"/>
</dbReference>
<keyword evidence="17" id="KW-1185">Reference proteome</keyword>
<keyword evidence="7 9" id="KW-0720">Serine protease</keyword>
<dbReference type="Gene3D" id="2.60.40.1710">
    <property type="entry name" value="Subtilisin-like superfamily"/>
    <property type="match status" value="1"/>
</dbReference>
<dbReference type="InterPro" id="IPR015500">
    <property type="entry name" value="Peptidase_S8_subtilisin-rel"/>
</dbReference>
<dbReference type="Pfam" id="PF00082">
    <property type="entry name" value="Peptidase_S8"/>
    <property type="match status" value="1"/>
</dbReference>
<reference evidence="16 17" key="1">
    <citation type="submission" date="2019-07" db="EMBL/GenBank/DDBJ databases">
        <authorList>
            <person name="Zhou L.-Y."/>
        </authorList>
    </citation>
    <scope>NUCLEOTIDE SEQUENCE [LARGE SCALE GENOMIC DNA]</scope>
    <source>
        <strain evidence="16 17">YIM 101269</strain>
    </source>
</reference>
<feature type="domain" description="C5a peptidase/Subtilisin-like protease SBT2-like Fn3-like" evidence="15">
    <location>
        <begin position="625"/>
        <end position="729"/>
    </location>
</feature>
<evidence type="ECO:0000256" key="8">
    <source>
        <dbReference type="PIRSR" id="PIRSR615500-1"/>
    </source>
</evidence>
<feature type="active site" description="Charge relay system" evidence="8 9">
    <location>
        <position position="169"/>
    </location>
</feature>
<feature type="active site" description="Charge relay system" evidence="8 9">
    <location>
        <position position="541"/>
    </location>
</feature>
<sequence length="1041" mass="108908">MPKTWRRAAAVAAACALMTPLGFAAADTDLGDSRDHVTPPDLTTSFATTGKWFVELESEPTSSGGSERTIRAEQDKFLEEVERKTIPITVSSKYEDLFNGMAVESDAEGAAALQNLPGVVAVYPVFPVERPEPQDISQDLYSAGDMTGATTVRSELGFTGEGVRVGIIDSGIDFDHPDLGGTGTDGGAFPTARVTHGWDFVGDDYNADPTSPEYQPVPRPDAIPDDCGGHGTHVAGIVGADGELTGIAPGVTFGAYRVFGCNGSTDTEIILDALERALADGMDVVNMSLGAAFQTWPGYPTGVASDRLVDAGVVVVASAGNEGDYFTQVTGSPSVGDKVIGVASYDNTQVTLAEILVSDAEGETESVGFLPATGSPAIDASVNGQELAWTSDPEACTADTADLTGKIAVTSRGTCTFHEKAVVAQNAGASALVIANNEAGFINATVEGETEITIPVVTVTQEAGALLESMLTDEDAVVPTAVVTGENTSTPNPTGGLVSDFSSWGLAADLTLKPDLGAPGGSIYSTYPLESGSYKTESGTSMAAPHVAGAVALMLEANAGLQPAQVLTALQNTATPTLFSYAPSLGFLDAAHHQGAGLIQVDSAIQATGSVSPGKISTGESADGPFTQTLTITNSSDAEVTYDLSHEDAVATYVDPEDPEATQNAVGFAVFESQVTFSAPSVTVPAGGTAQVDVTIDADPEALEVEGSQYSGFVVLQGEEGTEPLTIPFAGMAGDYGNLEIFPGLEMGLPAVVVLDGCTVWMEQQCIDPDVVFDYAPEDHVFGEGRDLPTIALHMAVPVLKVDVQALRVDASGNPVESSALPAFSADLLGRDAGLSLWSWDGRVQQSDGLVVEVEPGDYALRLVAHEADGDGGTQVWTSPAFGYKNAQPEPTPTPTPTPSPTPTQPNPQVDLYSTPGYHHVNGRKWFTVCEPYSQTVRCRTSIMATTVVQEQGQYVAKNAWVFNNLTYLPSAKSLWTNNPLGNAGAWTAADGRRWRTECNTPTTGRNGCRSYVESRVIEVNPAGGFQWTTKWVFNNIVRFS</sequence>
<evidence type="ECO:0000259" key="15">
    <source>
        <dbReference type="Pfam" id="PF06280"/>
    </source>
</evidence>
<evidence type="ECO:0000256" key="2">
    <source>
        <dbReference type="ARBA" id="ARBA00022512"/>
    </source>
</evidence>
<accession>A0A553K695</accession>
<dbReference type="PROSITE" id="PS00136">
    <property type="entry name" value="SUBTILASE_ASP"/>
    <property type="match status" value="1"/>
</dbReference>
<feature type="region of interest" description="Disordered" evidence="11">
    <location>
        <begin position="875"/>
        <end position="913"/>
    </location>
</feature>
<evidence type="ECO:0000256" key="10">
    <source>
        <dbReference type="RuleBase" id="RU003355"/>
    </source>
</evidence>
<feature type="signal peptide" evidence="12">
    <location>
        <begin position="1"/>
        <end position="24"/>
    </location>
</feature>
<feature type="active site" description="Charge relay system" evidence="8 9">
    <location>
        <position position="230"/>
    </location>
</feature>
<dbReference type="InterPro" id="IPR036852">
    <property type="entry name" value="Peptidase_S8/S53_dom_sf"/>
</dbReference>
<comment type="similarity">
    <text evidence="1 9 10">Belongs to the peptidase S8 family.</text>
</comment>
<feature type="chain" id="PRO_5039657279" evidence="12">
    <location>
        <begin position="25"/>
        <end position="1041"/>
    </location>
</feature>
<evidence type="ECO:0000256" key="1">
    <source>
        <dbReference type="ARBA" id="ARBA00011073"/>
    </source>
</evidence>
<keyword evidence="3" id="KW-0964">Secreted</keyword>
<feature type="domain" description="PA" evidence="14">
    <location>
        <begin position="392"/>
        <end position="467"/>
    </location>
</feature>
<dbReference type="PROSITE" id="PS00138">
    <property type="entry name" value="SUBTILASE_SER"/>
    <property type="match status" value="1"/>
</dbReference>
<protein>
    <submittedName>
        <fullName evidence="16">S8 family serine peptidase</fullName>
    </submittedName>
</protein>
<dbReference type="InterPro" id="IPR023827">
    <property type="entry name" value="Peptidase_S8_Asp-AS"/>
</dbReference>
<gene>
    <name evidence="16" type="ORF">FOJ82_04895</name>
</gene>
<evidence type="ECO:0000256" key="7">
    <source>
        <dbReference type="ARBA" id="ARBA00022825"/>
    </source>
</evidence>
<evidence type="ECO:0000256" key="6">
    <source>
        <dbReference type="ARBA" id="ARBA00022801"/>
    </source>
</evidence>
<dbReference type="InterPro" id="IPR023828">
    <property type="entry name" value="Peptidase_S8_Ser-AS"/>
</dbReference>
<comment type="caution">
    <text evidence="16">The sequence shown here is derived from an EMBL/GenBank/DDBJ whole genome shotgun (WGS) entry which is preliminary data.</text>
</comment>
<dbReference type="AlphaFoldDB" id="A0A553K695"/>
<dbReference type="InterPro" id="IPR034187">
    <property type="entry name" value="Peptidases_S8_5"/>
</dbReference>
<keyword evidence="2" id="KW-0134">Cell wall</keyword>
<dbReference type="InterPro" id="IPR022398">
    <property type="entry name" value="Peptidase_S8_His-AS"/>
</dbReference>
<evidence type="ECO:0000256" key="12">
    <source>
        <dbReference type="SAM" id="SignalP"/>
    </source>
</evidence>
<dbReference type="GO" id="GO:0006508">
    <property type="term" value="P:proteolysis"/>
    <property type="evidence" value="ECO:0007669"/>
    <property type="project" value="UniProtKB-KW"/>
</dbReference>
<dbReference type="PRINTS" id="PR00723">
    <property type="entry name" value="SUBTILISIN"/>
</dbReference>
<evidence type="ECO:0000259" key="13">
    <source>
        <dbReference type="Pfam" id="PF00082"/>
    </source>
</evidence>
<feature type="compositionally biased region" description="Pro residues" evidence="11">
    <location>
        <begin position="890"/>
        <end position="906"/>
    </location>
</feature>
<keyword evidence="4 9" id="KW-0645">Protease</keyword>
<dbReference type="PROSITE" id="PS00137">
    <property type="entry name" value="SUBTILASE_HIS"/>
    <property type="match status" value="1"/>
</dbReference>
<evidence type="ECO:0000313" key="17">
    <source>
        <dbReference type="Proteomes" id="UP000317638"/>
    </source>
</evidence>
<evidence type="ECO:0000256" key="11">
    <source>
        <dbReference type="SAM" id="MobiDB-lite"/>
    </source>
</evidence>
<dbReference type="CDD" id="cd07489">
    <property type="entry name" value="Peptidases_S8_5"/>
    <property type="match status" value="1"/>
</dbReference>
<dbReference type="SUPFAM" id="SSF52025">
    <property type="entry name" value="PA domain"/>
    <property type="match status" value="1"/>
</dbReference>
<evidence type="ECO:0000259" key="14">
    <source>
        <dbReference type="Pfam" id="PF02225"/>
    </source>
</evidence>
<dbReference type="InterPro" id="IPR050131">
    <property type="entry name" value="Peptidase_S8_subtilisin-like"/>
</dbReference>
<dbReference type="InterPro" id="IPR000209">
    <property type="entry name" value="Peptidase_S8/S53_dom"/>
</dbReference>
<organism evidence="16 17">
    <name type="scientific">Tessaracoccus rhinocerotis</name>
    <dbReference type="NCBI Taxonomy" id="1689449"/>
    <lineage>
        <taxon>Bacteria</taxon>
        <taxon>Bacillati</taxon>
        <taxon>Actinomycetota</taxon>
        <taxon>Actinomycetes</taxon>
        <taxon>Propionibacteriales</taxon>
        <taxon>Propionibacteriaceae</taxon>
        <taxon>Tessaracoccus</taxon>
    </lineage>
</organism>
<dbReference type="RefSeq" id="WP_143937285.1">
    <property type="nucleotide sequence ID" value="NZ_VKKG01000001.1"/>
</dbReference>
<name>A0A553K695_9ACTN</name>
<dbReference type="Gene3D" id="3.40.50.200">
    <property type="entry name" value="Peptidase S8/S53 domain"/>
    <property type="match status" value="1"/>
</dbReference>
<dbReference type="InterPro" id="IPR046450">
    <property type="entry name" value="PA_dom_sf"/>
</dbReference>
<proteinExistence type="inferred from homology"/>
<keyword evidence="5 12" id="KW-0732">Signal</keyword>
<dbReference type="Gene3D" id="3.50.30.30">
    <property type="match status" value="1"/>
</dbReference>
<evidence type="ECO:0000256" key="5">
    <source>
        <dbReference type="ARBA" id="ARBA00022729"/>
    </source>
</evidence>
<feature type="domain" description="Peptidase S8/S53" evidence="13">
    <location>
        <begin position="160"/>
        <end position="597"/>
    </location>
</feature>
<dbReference type="PANTHER" id="PTHR43806">
    <property type="entry name" value="PEPTIDASE S8"/>
    <property type="match status" value="1"/>
</dbReference>
<dbReference type="GO" id="GO:0004252">
    <property type="term" value="F:serine-type endopeptidase activity"/>
    <property type="evidence" value="ECO:0007669"/>
    <property type="project" value="UniProtKB-UniRule"/>
</dbReference>
<dbReference type="EMBL" id="VKKG01000001">
    <property type="protein sequence ID" value="TRY20201.1"/>
    <property type="molecule type" value="Genomic_DNA"/>
</dbReference>
<dbReference type="SUPFAM" id="SSF52743">
    <property type="entry name" value="Subtilisin-like"/>
    <property type="match status" value="1"/>
</dbReference>
<dbReference type="GO" id="GO:0016020">
    <property type="term" value="C:membrane"/>
    <property type="evidence" value="ECO:0007669"/>
    <property type="project" value="InterPro"/>
</dbReference>
<dbReference type="InterPro" id="IPR010435">
    <property type="entry name" value="C5a/SBT2-like_Fn3"/>
</dbReference>
<keyword evidence="6 9" id="KW-0378">Hydrolase</keyword>
<dbReference type="PANTHER" id="PTHR43806:SF65">
    <property type="entry name" value="SERINE PROTEASE APRX"/>
    <property type="match status" value="1"/>
</dbReference>
<evidence type="ECO:0000256" key="9">
    <source>
        <dbReference type="PROSITE-ProRule" id="PRU01240"/>
    </source>
</evidence>
<evidence type="ECO:0000313" key="16">
    <source>
        <dbReference type="EMBL" id="TRY20201.1"/>
    </source>
</evidence>
<evidence type="ECO:0000256" key="3">
    <source>
        <dbReference type="ARBA" id="ARBA00022525"/>
    </source>
</evidence>
<dbReference type="Proteomes" id="UP000317638">
    <property type="component" value="Unassembled WGS sequence"/>
</dbReference>
<dbReference type="OrthoDB" id="614750at2"/>
<evidence type="ECO:0000256" key="4">
    <source>
        <dbReference type="ARBA" id="ARBA00022670"/>
    </source>
</evidence>
<dbReference type="Pfam" id="PF02225">
    <property type="entry name" value="PA"/>
    <property type="match status" value="1"/>
</dbReference>
<dbReference type="PROSITE" id="PS51892">
    <property type="entry name" value="SUBTILASE"/>
    <property type="match status" value="1"/>
</dbReference>
<dbReference type="Pfam" id="PF06280">
    <property type="entry name" value="fn3_5"/>
    <property type="match status" value="1"/>
</dbReference>